<protein>
    <submittedName>
        <fullName evidence="3">Uncharacterized protein</fullName>
    </submittedName>
</protein>
<dbReference type="SUPFAM" id="SSF51735">
    <property type="entry name" value="NAD(P)-binding Rossmann-fold domains"/>
    <property type="match status" value="1"/>
</dbReference>
<comment type="similarity">
    <text evidence="1">Belongs to the short-chain dehydrogenases/reductases (SDR) family.</text>
</comment>
<organism evidence="3">
    <name type="scientific">marine metagenome</name>
    <dbReference type="NCBI Taxonomy" id="408172"/>
    <lineage>
        <taxon>unclassified sequences</taxon>
        <taxon>metagenomes</taxon>
        <taxon>ecological metagenomes</taxon>
    </lineage>
</organism>
<dbReference type="InterPro" id="IPR036291">
    <property type="entry name" value="NAD(P)-bd_dom_sf"/>
</dbReference>
<dbReference type="EMBL" id="UINC01042342">
    <property type="protein sequence ID" value="SVB44842.1"/>
    <property type="molecule type" value="Genomic_DNA"/>
</dbReference>
<dbReference type="InterPro" id="IPR002347">
    <property type="entry name" value="SDR_fam"/>
</dbReference>
<dbReference type="PRINTS" id="PR00081">
    <property type="entry name" value="GDHRDH"/>
</dbReference>
<gene>
    <name evidence="3" type="ORF">METZ01_LOCUS197696</name>
</gene>
<dbReference type="PANTHER" id="PTHR42760">
    <property type="entry name" value="SHORT-CHAIN DEHYDROGENASES/REDUCTASES FAMILY MEMBER"/>
    <property type="match status" value="1"/>
</dbReference>
<accession>A0A382E386</accession>
<dbReference type="Gene3D" id="3.40.50.720">
    <property type="entry name" value="NAD(P)-binding Rossmann-like Domain"/>
    <property type="match status" value="1"/>
</dbReference>
<evidence type="ECO:0000313" key="3">
    <source>
        <dbReference type="EMBL" id="SVB44842.1"/>
    </source>
</evidence>
<feature type="region of interest" description="Disordered" evidence="2">
    <location>
        <begin position="12"/>
        <end position="33"/>
    </location>
</feature>
<evidence type="ECO:0000256" key="1">
    <source>
        <dbReference type="ARBA" id="ARBA00006484"/>
    </source>
</evidence>
<reference evidence="3" key="1">
    <citation type="submission" date="2018-05" db="EMBL/GenBank/DDBJ databases">
        <authorList>
            <person name="Lanie J.A."/>
            <person name="Ng W.-L."/>
            <person name="Kazmierczak K.M."/>
            <person name="Andrzejewski T.M."/>
            <person name="Davidsen T.M."/>
            <person name="Wayne K.J."/>
            <person name="Tettelin H."/>
            <person name="Glass J.I."/>
            <person name="Rusch D."/>
            <person name="Podicherti R."/>
            <person name="Tsui H.-C.T."/>
            <person name="Winkler M.E."/>
        </authorList>
    </citation>
    <scope>NUCLEOTIDE SEQUENCE</scope>
</reference>
<name>A0A382E386_9ZZZZ</name>
<evidence type="ECO:0000256" key="2">
    <source>
        <dbReference type="SAM" id="MobiDB-lite"/>
    </source>
</evidence>
<dbReference type="Pfam" id="PF13561">
    <property type="entry name" value="adh_short_C2"/>
    <property type="match status" value="1"/>
</dbReference>
<feature type="non-terminal residue" evidence="3">
    <location>
        <position position="1"/>
    </location>
</feature>
<dbReference type="FunFam" id="3.40.50.720:FF:000084">
    <property type="entry name" value="Short-chain dehydrogenase reductase"/>
    <property type="match status" value="1"/>
</dbReference>
<dbReference type="GO" id="GO:0016616">
    <property type="term" value="F:oxidoreductase activity, acting on the CH-OH group of donors, NAD or NADP as acceptor"/>
    <property type="evidence" value="ECO:0007669"/>
    <property type="project" value="TreeGrafter"/>
</dbReference>
<dbReference type="PRINTS" id="PR00080">
    <property type="entry name" value="SDRFAMILY"/>
</dbReference>
<sequence>DLPLSSMLWVPKKDDRMDTSGGNSIMEFEPGKPVSRRSALGGMGGAMALPLVGSSSSVQSAPTLEGKVAIVTGSGRNLGRAGVLELARRGADVVVNARSNREEIESVAREAEALGARALAILADVGDQAQVNNMVDQVLAEFGRVDVLINNVGFRPLYPFTEMTTTQWRAVMAANLDGPFFGAKAVVPSMIANGGGSIINLSGVASFAGAAGRSAVCASKVGALGLTRSLAVELGPHNIRVNYVVPGGWDEAATSLEDMEPESRNLERIPLGRLGVPQELANLYAFLASDESSYITGQTFHINGGSLRG</sequence>
<dbReference type="NCBIfam" id="NF005559">
    <property type="entry name" value="PRK07231.1"/>
    <property type="match status" value="1"/>
</dbReference>
<dbReference type="AlphaFoldDB" id="A0A382E386"/>
<proteinExistence type="inferred from homology"/>